<gene>
    <name evidence="2" type="ORF">SAMN04488540_12110</name>
</gene>
<dbReference type="Gene3D" id="1.10.10.10">
    <property type="entry name" value="Winged helix-like DNA-binding domain superfamily/Winged helix DNA-binding domain"/>
    <property type="match status" value="1"/>
</dbReference>
<dbReference type="InterPro" id="IPR016032">
    <property type="entry name" value="Sig_transdc_resp-reg_C-effctor"/>
</dbReference>
<evidence type="ECO:0000313" key="3">
    <source>
        <dbReference type="Proteomes" id="UP000199527"/>
    </source>
</evidence>
<dbReference type="Proteomes" id="UP000199527">
    <property type="component" value="Unassembled WGS sequence"/>
</dbReference>
<dbReference type="AlphaFoldDB" id="A0A1G8ZWW0"/>
<sequence length="194" mass="21233">MQSELGWVFFSTGNEHLSCPTRVVEIHLNEIDQSLVTAISVSDHKLRKAGAGIVLGLKYCLKGTGKITVGGHTLSAKSYSVFSSNQSMLMGFLVVVSNKNQCQKLERFSTQGALTLARKTILKNNQARQVPEELKLKTLQVVKMTALGLSASEIADVLHLTNRGVDYHLSVAKQKIGAINKPNLIFEARNLGWV</sequence>
<name>A0A1G8ZWW0_9GAMM</name>
<dbReference type="GO" id="GO:0006355">
    <property type="term" value="P:regulation of DNA-templated transcription"/>
    <property type="evidence" value="ECO:0007669"/>
    <property type="project" value="InterPro"/>
</dbReference>
<reference evidence="3" key="1">
    <citation type="submission" date="2016-10" db="EMBL/GenBank/DDBJ databases">
        <authorList>
            <person name="Varghese N."/>
            <person name="Submissions S."/>
        </authorList>
    </citation>
    <scope>NUCLEOTIDE SEQUENCE [LARGE SCALE GENOMIC DNA]</scope>
    <source>
        <strain evidence="3">DSM 23317</strain>
    </source>
</reference>
<evidence type="ECO:0000313" key="2">
    <source>
        <dbReference type="EMBL" id="SDK18610.1"/>
    </source>
</evidence>
<keyword evidence="3" id="KW-1185">Reference proteome</keyword>
<evidence type="ECO:0000259" key="1">
    <source>
        <dbReference type="SMART" id="SM00421"/>
    </source>
</evidence>
<dbReference type="RefSeq" id="WP_176819374.1">
    <property type="nucleotide sequence ID" value="NZ_FNEM01000021.1"/>
</dbReference>
<protein>
    <submittedName>
        <fullName evidence="2">Regulatory protein, luxR family</fullName>
    </submittedName>
</protein>
<dbReference type="InterPro" id="IPR000792">
    <property type="entry name" value="Tscrpt_reg_LuxR_C"/>
</dbReference>
<accession>A0A1G8ZWW0</accession>
<dbReference type="SMART" id="SM00421">
    <property type="entry name" value="HTH_LUXR"/>
    <property type="match status" value="1"/>
</dbReference>
<dbReference type="Pfam" id="PF00196">
    <property type="entry name" value="GerE"/>
    <property type="match status" value="1"/>
</dbReference>
<dbReference type="EMBL" id="FNEM01000021">
    <property type="protein sequence ID" value="SDK18610.1"/>
    <property type="molecule type" value="Genomic_DNA"/>
</dbReference>
<organism evidence="2 3">
    <name type="scientific">Ferrimonas sediminum</name>
    <dbReference type="NCBI Taxonomy" id="718193"/>
    <lineage>
        <taxon>Bacteria</taxon>
        <taxon>Pseudomonadati</taxon>
        <taxon>Pseudomonadota</taxon>
        <taxon>Gammaproteobacteria</taxon>
        <taxon>Alteromonadales</taxon>
        <taxon>Ferrimonadaceae</taxon>
        <taxon>Ferrimonas</taxon>
    </lineage>
</organism>
<dbReference type="SUPFAM" id="SSF46894">
    <property type="entry name" value="C-terminal effector domain of the bipartite response regulators"/>
    <property type="match status" value="1"/>
</dbReference>
<dbReference type="InterPro" id="IPR036388">
    <property type="entry name" value="WH-like_DNA-bd_sf"/>
</dbReference>
<dbReference type="GO" id="GO:0003677">
    <property type="term" value="F:DNA binding"/>
    <property type="evidence" value="ECO:0007669"/>
    <property type="project" value="InterPro"/>
</dbReference>
<feature type="domain" description="HTH luxR-type" evidence="1">
    <location>
        <begin position="131"/>
        <end position="188"/>
    </location>
</feature>
<proteinExistence type="predicted"/>